<gene>
    <name evidence="1" type="ORF">ACFWJN_14900</name>
</gene>
<dbReference type="EMBL" id="JBHXIJ010000089">
    <property type="protein sequence ID" value="MFD5100234.1"/>
    <property type="molecule type" value="Genomic_DNA"/>
</dbReference>
<reference evidence="1 2" key="1">
    <citation type="submission" date="2024-09" db="EMBL/GenBank/DDBJ databases">
        <title>The Natural Products Discovery Center: Release of the First 8490 Sequenced Strains for Exploring Actinobacteria Biosynthetic Diversity.</title>
        <authorList>
            <person name="Kalkreuter E."/>
            <person name="Kautsar S.A."/>
            <person name="Yang D."/>
            <person name="Bader C.D."/>
            <person name="Teijaro C.N."/>
            <person name="Fluegel L."/>
            <person name="Davis C.M."/>
            <person name="Simpson J.R."/>
            <person name="Lauterbach L."/>
            <person name="Steele A.D."/>
            <person name="Gui C."/>
            <person name="Meng S."/>
            <person name="Li G."/>
            <person name="Viehrig K."/>
            <person name="Ye F."/>
            <person name="Su P."/>
            <person name="Kiefer A.F."/>
            <person name="Nichols A."/>
            <person name="Cepeda A.J."/>
            <person name="Yan W."/>
            <person name="Fan B."/>
            <person name="Jiang Y."/>
            <person name="Adhikari A."/>
            <person name="Zheng C.-J."/>
            <person name="Schuster L."/>
            <person name="Cowan T.M."/>
            <person name="Smanski M.J."/>
            <person name="Chevrette M.G."/>
            <person name="De Carvalho L.P.S."/>
            <person name="Shen B."/>
        </authorList>
    </citation>
    <scope>NUCLEOTIDE SEQUENCE [LARGE SCALE GENOMIC DNA]</scope>
    <source>
        <strain evidence="1 2">NPDC058348</strain>
    </source>
</reference>
<dbReference type="Proteomes" id="UP001598448">
    <property type="component" value="Unassembled WGS sequence"/>
</dbReference>
<organism evidence="1 2">
    <name type="scientific">Streptomyces albidochromogenes</name>
    <dbReference type="NCBI Taxonomy" id="329524"/>
    <lineage>
        <taxon>Bacteria</taxon>
        <taxon>Bacillati</taxon>
        <taxon>Actinomycetota</taxon>
        <taxon>Actinomycetes</taxon>
        <taxon>Kitasatosporales</taxon>
        <taxon>Streptomycetaceae</taxon>
        <taxon>Streptomyces</taxon>
    </lineage>
</organism>
<accession>A0ABW6FQY1</accession>
<evidence type="ECO:0000313" key="1">
    <source>
        <dbReference type="EMBL" id="MFD5100234.1"/>
    </source>
</evidence>
<name>A0ABW6FQY1_9ACTN</name>
<comment type="caution">
    <text evidence="1">The sequence shown here is derived from an EMBL/GenBank/DDBJ whole genome shotgun (WGS) entry which is preliminary data.</text>
</comment>
<dbReference type="RefSeq" id="WP_386713886.1">
    <property type="nucleotide sequence ID" value="NZ_JBHXIJ010000089.1"/>
</dbReference>
<protein>
    <submittedName>
        <fullName evidence="1">Uncharacterized protein</fullName>
    </submittedName>
</protein>
<proteinExistence type="predicted"/>
<keyword evidence="2" id="KW-1185">Reference proteome</keyword>
<sequence>MNQAPDGAAPVGVIVSLDPDRYTRTVEAARRIGLVVTGEQPVLGSLSGTIAEDRIPALQAVEGIESVDRARTVQLPPPDSPLQ</sequence>
<evidence type="ECO:0000313" key="2">
    <source>
        <dbReference type="Proteomes" id="UP001598448"/>
    </source>
</evidence>